<dbReference type="eggNOG" id="ENOG502RWAY">
    <property type="taxonomic scope" value="Eukaryota"/>
</dbReference>
<gene>
    <name evidence="1" type="ORF">A1O5_04377</name>
</gene>
<sequence>MDRSRLEIDPHGYERAVLQVPPTKKRPKQEPHAPQLVIDDRGYARAVLPNKKVRLGNSLAVHMRIGLYPESYERTKLPEEDLDVKVEELPLPASHLYRGDSPLIHTPATPQNVNLPLLPAPSHHHSFKVEEIGKLEPRTAGEAQDQQEMHQVGPIPLLLPPVIWIKRGDEYTRLRYAVDILTIKGEKYVRVDETHLLFAVNAHWLQTGENVTTRQPPYRHWQAGRRFGRPEILFMLYPLGEWAYTPLNNRRKKAPQEFRPKLDNYGRVLLNAFDRPLKFSNIMPEQVSTEIEGWEMEAICRLDPDICHQDFIDRMLLNPGHGKVRPSKGALNHRRRRDRIKMRILPWPLPRQLSYSDQQVVNGLTQWQMENNTTVGLKDLSKDEIEMQEAIMYGGHFERSGANAQNDEARLERLWANLTLVRTKFAEDSAEVRMIKNRIAVQLAKMGLQYDHRVWDADVDA</sequence>
<accession>W9X4P7</accession>
<organism evidence="1 2">
    <name type="scientific">Cladophialophora psammophila CBS 110553</name>
    <dbReference type="NCBI Taxonomy" id="1182543"/>
    <lineage>
        <taxon>Eukaryota</taxon>
        <taxon>Fungi</taxon>
        <taxon>Dikarya</taxon>
        <taxon>Ascomycota</taxon>
        <taxon>Pezizomycotina</taxon>
        <taxon>Eurotiomycetes</taxon>
        <taxon>Chaetothyriomycetidae</taxon>
        <taxon>Chaetothyriales</taxon>
        <taxon>Herpotrichiellaceae</taxon>
        <taxon>Cladophialophora</taxon>
    </lineage>
</organism>
<evidence type="ECO:0000313" key="2">
    <source>
        <dbReference type="Proteomes" id="UP000019471"/>
    </source>
</evidence>
<dbReference type="OrthoDB" id="5348779at2759"/>
<reference evidence="1 2" key="1">
    <citation type="submission" date="2013-03" db="EMBL/GenBank/DDBJ databases">
        <title>The Genome Sequence of Cladophialophora psammophila CBS 110553.</title>
        <authorList>
            <consortium name="The Broad Institute Genomics Platform"/>
            <person name="Cuomo C."/>
            <person name="de Hoog S."/>
            <person name="Gorbushina A."/>
            <person name="Walker B."/>
            <person name="Young S.K."/>
            <person name="Zeng Q."/>
            <person name="Gargeya S."/>
            <person name="Fitzgerald M."/>
            <person name="Haas B."/>
            <person name="Abouelleil A."/>
            <person name="Allen A.W."/>
            <person name="Alvarado L."/>
            <person name="Arachchi H.M."/>
            <person name="Berlin A.M."/>
            <person name="Chapman S.B."/>
            <person name="Gainer-Dewar J."/>
            <person name="Goldberg J."/>
            <person name="Griggs A."/>
            <person name="Gujja S."/>
            <person name="Hansen M."/>
            <person name="Howarth C."/>
            <person name="Imamovic A."/>
            <person name="Ireland A."/>
            <person name="Larimer J."/>
            <person name="McCowan C."/>
            <person name="Murphy C."/>
            <person name="Pearson M."/>
            <person name="Poon T.W."/>
            <person name="Priest M."/>
            <person name="Roberts A."/>
            <person name="Saif S."/>
            <person name="Shea T."/>
            <person name="Sisk P."/>
            <person name="Sykes S."/>
            <person name="Wortman J."/>
            <person name="Nusbaum C."/>
            <person name="Birren B."/>
        </authorList>
    </citation>
    <scope>NUCLEOTIDE SEQUENCE [LARGE SCALE GENOMIC DNA]</scope>
    <source>
        <strain evidence="1 2">CBS 110553</strain>
    </source>
</reference>
<comment type="caution">
    <text evidence="1">The sequence shown here is derived from an EMBL/GenBank/DDBJ whole genome shotgun (WGS) entry which is preliminary data.</text>
</comment>
<dbReference type="Proteomes" id="UP000019471">
    <property type="component" value="Unassembled WGS sequence"/>
</dbReference>
<dbReference type="HOGENOM" id="CLU_593120_0_0_1"/>
<protein>
    <submittedName>
        <fullName evidence="1">Uncharacterized protein</fullName>
    </submittedName>
</protein>
<dbReference type="AlphaFoldDB" id="W9X4P7"/>
<name>W9X4P7_9EURO</name>
<keyword evidence="2" id="KW-1185">Reference proteome</keyword>
<dbReference type="RefSeq" id="XP_007743174.1">
    <property type="nucleotide sequence ID" value="XM_007744984.1"/>
</dbReference>
<dbReference type="GeneID" id="19189101"/>
<dbReference type="EMBL" id="AMGX01000006">
    <property type="protein sequence ID" value="EXJ71876.1"/>
    <property type="molecule type" value="Genomic_DNA"/>
</dbReference>
<dbReference type="STRING" id="1182543.W9X4P7"/>
<proteinExistence type="predicted"/>
<evidence type="ECO:0000313" key="1">
    <source>
        <dbReference type="EMBL" id="EXJ71876.1"/>
    </source>
</evidence>